<dbReference type="Proteomes" id="UP001549037">
    <property type="component" value="Unassembled WGS sequence"/>
</dbReference>
<sequence length="86" mass="9416">MKKLLILGTLVILGCVAFGITANKAQSASSETKDKVVLFGKVDFSDDDKVDSYSPTEEEAEDSNEGDWLENFIATHKTPFTKTVTK</sequence>
<dbReference type="PROSITE" id="PS51257">
    <property type="entry name" value="PROKAR_LIPOPROTEIN"/>
    <property type="match status" value="1"/>
</dbReference>
<gene>
    <name evidence="1" type="ORF">ABID28_000689</name>
</gene>
<name>A0ABV2JFP1_9STRE</name>
<protein>
    <recommendedName>
        <fullName evidence="3">Lipoprotein</fullName>
    </recommendedName>
</protein>
<evidence type="ECO:0008006" key="3">
    <source>
        <dbReference type="Google" id="ProtNLM"/>
    </source>
</evidence>
<proteinExistence type="predicted"/>
<accession>A0ABV2JFP1</accession>
<organism evidence="1 2">
    <name type="scientific">Streptococcus porcorum</name>
    <dbReference type="NCBI Taxonomy" id="701526"/>
    <lineage>
        <taxon>Bacteria</taxon>
        <taxon>Bacillati</taxon>
        <taxon>Bacillota</taxon>
        <taxon>Bacilli</taxon>
        <taxon>Lactobacillales</taxon>
        <taxon>Streptococcaceae</taxon>
        <taxon>Streptococcus</taxon>
    </lineage>
</organism>
<evidence type="ECO:0000313" key="2">
    <source>
        <dbReference type="Proteomes" id="UP001549037"/>
    </source>
</evidence>
<reference evidence="1 2" key="1">
    <citation type="submission" date="2024-06" db="EMBL/GenBank/DDBJ databases">
        <title>Genomic Encyclopedia of Type Strains, Phase IV (KMG-IV): sequencing the most valuable type-strain genomes for metagenomic binning, comparative biology and taxonomic classification.</title>
        <authorList>
            <person name="Goeker M."/>
        </authorList>
    </citation>
    <scope>NUCLEOTIDE SEQUENCE [LARGE SCALE GENOMIC DNA]</scope>
    <source>
        <strain evidence="1 2">DSM 28302</strain>
    </source>
</reference>
<comment type="caution">
    <text evidence="1">The sequence shown here is derived from an EMBL/GenBank/DDBJ whole genome shotgun (WGS) entry which is preliminary data.</text>
</comment>
<evidence type="ECO:0000313" key="1">
    <source>
        <dbReference type="EMBL" id="MET3634053.1"/>
    </source>
</evidence>
<dbReference type="EMBL" id="JBEPLN010000008">
    <property type="protein sequence ID" value="MET3634053.1"/>
    <property type="molecule type" value="Genomic_DNA"/>
</dbReference>
<keyword evidence="2" id="KW-1185">Reference proteome</keyword>
<dbReference type="RefSeq" id="WP_354368139.1">
    <property type="nucleotide sequence ID" value="NZ_JBEPLN010000008.1"/>
</dbReference>